<name>A0A7X0NVW9_9ACTN</name>
<proteinExistence type="predicted"/>
<comment type="caution">
    <text evidence="2">The sequence shown here is derived from an EMBL/GenBank/DDBJ whole genome shotgun (WGS) entry which is preliminary data.</text>
</comment>
<dbReference type="Proteomes" id="UP000565579">
    <property type="component" value="Unassembled WGS sequence"/>
</dbReference>
<sequence length="66" mass="6794">MVLMRMPAPCSYSGFTAARAWLTVAGEAPCSSSERRQPATAASAPRWSRKASACSAACAGSASQAR</sequence>
<evidence type="ECO:0000313" key="3">
    <source>
        <dbReference type="Proteomes" id="UP000565579"/>
    </source>
</evidence>
<dbReference type="RefSeq" id="WP_246546737.1">
    <property type="nucleotide sequence ID" value="NZ_JACHMI010000001.1"/>
</dbReference>
<organism evidence="2 3">
    <name type="scientific">Nonomuraea rubra</name>
    <dbReference type="NCBI Taxonomy" id="46180"/>
    <lineage>
        <taxon>Bacteria</taxon>
        <taxon>Bacillati</taxon>
        <taxon>Actinomycetota</taxon>
        <taxon>Actinomycetes</taxon>
        <taxon>Streptosporangiales</taxon>
        <taxon>Streptosporangiaceae</taxon>
        <taxon>Nonomuraea</taxon>
    </lineage>
</organism>
<keyword evidence="3" id="KW-1185">Reference proteome</keyword>
<protein>
    <submittedName>
        <fullName evidence="2">Uncharacterized protein</fullName>
    </submittedName>
</protein>
<gene>
    <name evidence="2" type="ORF">HD593_005360</name>
</gene>
<dbReference type="EMBL" id="JACHMI010000001">
    <property type="protein sequence ID" value="MBB6550565.1"/>
    <property type="molecule type" value="Genomic_DNA"/>
</dbReference>
<reference evidence="2 3" key="1">
    <citation type="submission" date="2020-08" db="EMBL/GenBank/DDBJ databases">
        <title>Sequencing the genomes of 1000 actinobacteria strains.</title>
        <authorList>
            <person name="Klenk H.-P."/>
        </authorList>
    </citation>
    <scope>NUCLEOTIDE SEQUENCE [LARGE SCALE GENOMIC DNA]</scope>
    <source>
        <strain evidence="2 3">DSM 43768</strain>
    </source>
</reference>
<evidence type="ECO:0000256" key="1">
    <source>
        <dbReference type="SAM" id="MobiDB-lite"/>
    </source>
</evidence>
<feature type="region of interest" description="Disordered" evidence="1">
    <location>
        <begin position="32"/>
        <end position="52"/>
    </location>
</feature>
<evidence type="ECO:0000313" key="2">
    <source>
        <dbReference type="EMBL" id="MBB6550565.1"/>
    </source>
</evidence>
<dbReference type="AlphaFoldDB" id="A0A7X0NVW9"/>
<accession>A0A7X0NVW9</accession>